<reference evidence="1" key="1">
    <citation type="submission" date="2023-05" db="EMBL/GenBank/DDBJ databases">
        <authorList>
            <person name="Stuckert A."/>
        </authorList>
    </citation>
    <scope>NUCLEOTIDE SEQUENCE</scope>
</reference>
<proteinExistence type="predicted"/>
<keyword evidence="2" id="KW-1185">Reference proteome</keyword>
<comment type="caution">
    <text evidence="1">The sequence shown here is derived from an EMBL/GenBank/DDBJ whole genome shotgun (WGS) entry which is preliminary data.</text>
</comment>
<dbReference type="EMBL" id="CATNWA010006737">
    <property type="protein sequence ID" value="CAI9552701.1"/>
    <property type="molecule type" value="Genomic_DNA"/>
</dbReference>
<protein>
    <submittedName>
        <fullName evidence="1">Uncharacterized protein</fullName>
    </submittedName>
</protein>
<name>A0ABN9BY99_9NEOB</name>
<dbReference type="Proteomes" id="UP001162483">
    <property type="component" value="Unassembled WGS sequence"/>
</dbReference>
<evidence type="ECO:0000313" key="1">
    <source>
        <dbReference type="EMBL" id="CAI9552701.1"/>
    </source>
</evidence>
<evidence type="ECO:0000313" key="2">
    <source>
        <dbReference type="Proteomes" id="UP001162483"/>
    </source>
</evidence>
<sequence length="47" mass="5331">MFINSRTGAVQERVAIYKLPPRPLLVCAFWEHAAPRFGARCVLCVRS</sequence>
<organism evidence="1 2">
    <name type="scientific">Staurois parvus</name>
    <dbReference type="NCBI Taxonomy" id="386267"/>
    <lineage>
        <taxon>Eukaryota</taxon>
        <taxon>Metazoa</taxon>
        <taxon>Chordata</taxon>
        <taxon>Craniata</taxon>
        <taxon>Vertebrata</taxon>
        <taxon>Euteleostomi</taxon>
        <taxon>Amphibia</taxon>
        <taxon>Batrachia</taxon>
        <taxon>Anura</taxon>
        <taxon>Neobatrachia</taxon>
        <taxon>Ranoidea</taxon>
        <taxon>Ranidae</taxon>
        <taxon>Staurois</taxon>
    </lineage>
</organism>
<gene>
    <name evidence="1" type="ORF">SPARVUS_LOCUS3930758</name>
</gene>
<accession>A0ABN9BY99</accession>